<keyword evidence="3" id="KW-1185">Reference proteome</keyword>
<dbReference type="STRING" id="299467.A0A443S2P7"/>
<proteinExistence type="predicted"/>
<dbReference type="Pfam" id="PF02897">
    <property type="entry name" value="Peptidase_S9_N"/>
    <property type="match status" value="1"/>
</dbReference>
<dbReference type="InterPro" id="IPR051167">
    <property type="entry name" value="Prolyl_oligopep/macrocyclase"/>
</dbReference>
<gene>
    <name evidence="2" type="ORF">B4U80_01917</name>
</gene>
<dbReference type="EMBL" id="NCKV01011013">
    <property type="protein sequence ID" value="RWS21751.1"/>
    <property type="molecule type" value="Genomic_DNA"/>
</dbReference>
<organism evidence="2 3">
    <name type="scientific">Leptotrombidium deliense</name>
    <dbReference type="NCBI Taxonomy" id="299467"/>
    <lineage>
        <taxon>Eukaryota</taxon>
        <taxon>Metazoa</taxon>
        <taxon>Ecdysozoa</taxon>
        <taxon>Arthropoda</taxon>
        <taxon>Chelicerata</taxon>
        <taxon>Arachnida</taxon>
        <taxon>Acari</taxon>
        <taxon>Acariformes</taxon>
        <taxon>Trombidiformes</taxon>
        <taxon>Prostigmata</taxon>
        <taxon>Anystina</taxon>
        <taxon>Parasitengona</taxon>
        <taxon>Trombiculoidea</taxon>
        <taxon>Trombiculidae</taxon>
        <taxon>Leptotrombidium</taxon>
    </lineage>
</organism>
<dbReference type="OrthoDB" id="248387at2759"/>
<dbReference type="PANTHER" id="PTHR42881">
    <property type="entry name" value="PROLYL ENDOPEPTIDASE"/>
    <property type="match status" value="1"/>
</dbReference>
<dbReference type="GO" id="GO:0005829">
    <property type="term" value="C:cytosol"/>
    <property type="evidence" value="ECO:0007669"/>
    <property type="project" value="TreeGrafter"/>
</dbReference>
<dbReference type="VEuPathDB" id="VectorBase:LDEU010289"/>
<dbReference type="InterPro" id="IPR023302">
    <property type="entry name" value="Pept_S9A_N"/>
</dbReference>
<evidence type="ECO:0000313" key="3">
    <source>
        <dbReference type="Proteomes" id="UP000288716"/>
    </source>
</evidence>
<evidence type="ECO:0000259" key="1">
    <source>
        <dbReference type="Pfam" id="PF02897"/>
    </source>
</evidence>
<feature type="domain" description="Peptidase S9A N-terminal" evidence="1">
    <location>
        <begin position="6"/>
        <end position="296"/>
    </location>
</feature>
<evidence type="ECO:0000313" key="2">
    <source>
        <dbReference type="EMBL" id="RWS21751.1"/>
    </source>
</evidence>
<dbReference type="AlphaFoldDB" id="A0A443S2P7"/>
<name>A0A443S2P7_9ACAR</name>
<comment type="caution">
    <text evidence="2">The sequence shown here is derived from an EMBL/GenBank/DDBJ whole genome shotgun (WGS) entry which is preliminary data.</text>
</comment>
<dbReference type="SUPFAM" id="SSF50993">
    <property type="entry name" value="Peptidase/esterase 'gauge' domain"/>
    <property type="match status" value="1"/>
</dbReference>
<reference evidence="2 3" key="1">
    <citation type="journal article" date="2018" name="Gigascience">
        <title>Genomes of trombidid mites reveal novel predicted allergens and laterally-transferred genes associated with secondary metabolism.</title>
        <authorList>
            <person name="Dong X."/>
            <person name="Chaisiri K."/>
            <person name="Xia D."/>
            <person name="Armstrong S.D."/>
            <person name="Fang Y."/>
            <person name="Donnelly M.J."/>
            <person name="Kadowaki T."/>
            <person name="McGarry J.W."/>
            <person name="Darby A.C."/>
            <person name="Makepeace B.L."/>
        </authorList>
    </citation>
    <scope>NUCLEOTIDE SEQUENCE [LARGE SCALE GENOMIC DNA]</scope>
    <source>
        <strain evidence="2">UoL-UT</strain>
    </source>
</reference>
<dbReference type="PANTHER" id="PTHR42881:SF2">
    <property type="entry name" value="PROLYL ENDOPEPTIDASE"/>
    <property type="match status" value="1"/>
</dbReference>
<dbReference type="GO" id="GO:0070012">
    <property type="term" value="F:oligopeptidase activity"/>
    <property type="evidence" value="ECO:0007669"/>
    <property type="project" value="TreeGrafter"/>
</dbReference>
<dbReference type="Gene3D" id="2.130.10.120">
    <property type="entry name" value="Prolyl oligopeptidase, N-terminal domain"/>
    <property type="match status" value="1"/>
</dbReference>
<protein>
    <submittedName>
        <fullName evidence="2">Prolyl endopeptidase-like protein</fullName>
    </submittedName>
</protein>
<accession>A0A443S2P7</accession>
<dbReference type="GO" id="GO:0004252">
    <property type="term" value="F:serine-type endopeptidase activity"/>
    <property type="evidence" value="ECO:0007669"/>
    <property type="project" value="InterPro"/>
</dbReference>
<feature type="non-terminal residue" evidence="2">
    <location>
        <position position="297"/>
    </location>
</feature>
<dbReference type="Proteomes" id="UP000288716">
    <property type="component" value="Unassembled WGS sequence"/>
</dbReference>
<sequence length="297" mass="34338">MVFNYPQIRRDESITETLHNVEVYDAYRYLEDPDSEETKLFVEKQNQLTMSFINECPYKSKINSRLTEIWNYPKYGCPLISGKNYFFTKNTGLQNQSVLYKQTSLDSEPDVFFDPNAINPDGTTALSVYSFSEDGQWFAYGLSDAGSDWVKIKIRNVETGEDCDEVLEKCKFTDISWTHDNLGFFYSCYPDHCTKGDGTETSSCENQKVFYHRINSPQSEDILTVQFKDNPRWIISAHVSDCGKYLFASISETCRQNLLFYSKLDTENTPIVGQLELTPIFDKFEADYIYVTNDGDK</sequence>